<dbReference type="AlphaFoldDB" id="A0A1H6JDW1"/>
<feature type="transmembrane region" description="Helical" evidence="1">
    <location>
        <begin position="57"/>
        <end position="77"/>
    </location>
</feature>
<protein>
    <submittedName>
        <fullName evidence="2">Uncharacterized protein</fullName>
    </submittedName>
</protein>
<keyword evidence="1" id="KW-1133">Transmembrane helix</keyword>
<feature type="transmembrane region" description="Helical" evidence="1">
    <location>
        <begin position="21"/>
        <end position="45"/>
    </location>
</feature>
<evidence type="ECO:0000256" key="1">
    <source>
        <dbReference type="SAM" id="Phobius"/>
    </source>
</evidence>
<accession>A0A1H6JDW1</accession>
<keyword evidence="1" id="KW-0472">Membrane</keyword>
<reference evidence="2 3" key="1">
    <citation type="submission" date="2016-10" db="EMBL/GenBank/DDBJ databases">
        <authorList>
            <person name="de Groot N.N."/>
        </authorList>
    </citation>
    <scope>NUCLEOTIDE SEQUENCE [LARGE SCALE GENOMIC DNA]</scope>
    <source>
        <strain evidence="2 3">YAD2003</strain>
    </source>
</reference>
<dbReference type="OrthoDB" id="1821654at2"/>
<name>A0A1H6JDW1_RUMFL</name>
<organism evidence="2 3">
    <name type="scientific">Ruminococcus flavefaciens</name>
    <dbReference type="NCBI Taxonomy" id="1265"/>
    <lineage>
        <taxon>Bacteria</taxon>
        <taxon>Bacillati</taxon>
        <taxon>Bacillota</taxon>
        <taxon>Clostridia</taxon>
        <taxon>Eubacteriales</taxon>
        <taxon>Oscillospiraceae</taxon>
        <taxon>Ruminococcus</taxon>
    </lineage>
</organism>
<sequence>MSQKKLKNLHSEKSPLMTAAKVIAVLLALIFSCAMTVLSGAGLIYNRNSYGSDMAVTGFFLILSAVLMTSGTVLCIFRKNAANILSLIFSSGGFILCMVMLHKLITHADRCGWTNKYTLQPISSMYRSRVLPCIIPVALTVAIALIQLFSYDMKQYRRQRRAEKKAKENAPAPPIVDD</sequence>
<proteinExistence type="predicted"/>
<keyword evidence="1" id="KW-0812">Transmembrane</keyword>
<gene>
    <name evidence="2" type="ORF">SAMN02910265_01547</name>
</gene>
<dbReference type="Proteomes" id="UP000183190">
    <property type="component" value="Unassembled WGS sequence"/>
</dbReference>
<feature type="transmembrane region" description="Helical" evidence="1">
    <location>
        <begin position="84"/>
        <end position="105"/>
    </location>
</feature>
<dbReference type="PROSITE" id="PS51257">
    <property type="entry name" value="PROKAR_LIPOPROTEIN"/>
    <property type="match status" value="1"/>
</dbReference>
<evidence type="ECO:0000313" key="2">
    <source>
        <dbReference type="EMBL" id="SEH57218.1"/>
    </source>
</evidence>
<feature type="transmembrane region" description="Helical" evidence="1">
    <location>
        <begin position="129"/>
        <end position="151"/>
    </location>
</feature>
<dbReference type="EMBL" id="FNWV01000004">
    <property type="protein sequence ID" value="SEH57218.1"/>
    <property type="molecule type" value="Genomic_DNA"/>
</dbReference>
<evidence type="ECO:0000313" key="3">
    <source>
        <dbReference type="Proteomes" id="UP000183190"/>
    </source>
</evidence>